<dbReference type="SMART" id="SM00939">
    <property type="entry name" value="PepX_C"/>
    <property type="match status" value="1"/>
</dbReference>
<dbReference type="InterPro" id="IPR008979">
    <property type="entry name" value="Galactose-bd-like_sf"/>
</dbReference>
<evidence type="ECO:0000313" key="3">
    <source>
        <dbReference type="EMBL" id="MFB9558158.1"/>
    </source>
</evidence>
<dbReference type="Gene3D" id="2.60.120.260">
    <property type="entry name" value="Galactose-binding domain-like"/>
    <property type="match status" value="1"/>
</dbReference>
<organism evidence="3 4">
    <name type="scientific">Streptomyces roseoviridis</name>
    <dbReference type="NCBI Taxonomy" id="67361"/>
    <lineage>
        <taxon>Bacteria</taxon>
        <taxon>Bacillati</taxon>
        <taxon>Actinomycetota</taxon>
        <taxon>Actinomycetes</taxon>
        <taxon>Kitasatosporales</taxon>
        <taxon>Streptomycetaceae</taxon>
        <taxon>Streptomyces</taxon>
    </lineage>
</organism>
<dbReference type="SUPFAM" id="SSF49785">
    <property type="entry name" value="Galactose-binding domain-like"/>
    <property type="match status" value="1"/>
</dbReference>
<accession>A0ABV5QZB7</accession>
<keyword evidence="1 3" id="KW-0378">Hydrolase</keyword>
<dbReference type="EMBL" id="JBHMCT010000020">
    <property type="protein sequence ID" value="MFB9558158.1"/>
    <property type="molecule type" value="Genomic_DNA"/>
</dbReference>
<gene>
    <name evidence="3" type="ORF">ACFFTP_28730</name>
</gene>
<proteinExistence type="predicted"/>
<dbReference type="Gene3D" id="3.40.50.1820">
    <property type="entry name" value="alpha/beta hydrolase"/>
    <property type="match status" value="1"/>
</dbReference>
<dbReference type="RefSeq" id="WP_345483821.1">
    <property type="nucleotide sequence ID" value="NZ_BAAAWU010000001.1"/>
</dbReference>
<evidence type="ECO:0000259" key="2">
    <source>
        <dbReference type="SMART" id="SM00939"/>
    </source>
</evidence>
<dbReference type="Proteomes" id="UP001589716">
    <property type="component" value="Unassembled WGS sequence"/>
</dbReference>
<feature type="domain" description="Xaa-Pro dipeptidyl-peptidase C-terminal" evidence="2">
    <location>
        <begin position="350"/>
        <end position="611"/>
    </location>
</feature>
<dbReference type="InterPro" id="IPR013736">
    <property type="entry name" value="Xaa-Pro_dipept_C"/>
</dbReference>
<dbReference type="InterPro" id="IPR029058">
    <property type="entry name" value="AB_hydrolase_fold"/>
</dbReference>
<reference evidence="3 4" key="1">
    <citation type="submission" date="2024-09" db="EMBL/GenBank/DDBJ databases">
        <authorList>
            <person name="Sun Q."/>
            <person name="Mori K."/>
        </authorList>
    </citation>
    <scope>NUCLEOTIDE SEQUENCE [LARGE SCALE GENOMIC DNA]</scope>
    <source>
        <strain evidence="3 4">JCM 4414</strain>
    </source>
</reference>
<dbReference type="SUPFAM" id="SSF53474">
    <property type="entry name" value="alpha/beta-Hydrolases"/>
    <property type="match status" value="1"/>
</dbReference>
<dbReference type="InterPro" id="IPR000383">
    <property type="entry name" value="Xaa-Pro-like_dom"/>
</dbReference>
<comment type="caution">
    <text evidence="3">The sequence shown here is derived from an EMBL/GenBank/DDBJ whole genome shotgun (WGS) entry which is preliminary data.</text>
</comment>
<sequence length="616" mass="65611">MPDDNAFGSFDSGPLTEAEVTRVAEHGIWGRSGTLDPGAVRIGRTLAAALADETRSALLTDELADLVAHVRGIAVPAFPRIESTDGIRLSAFTLRLLAPGPHPLVVMPAGWTPLGWPLFMYAYLTLAARGYHVVAYTPRGLGTKGLPSSSPGFVDVAGPHDRADGSAVIDHAVEHFAPGPIGFMGESYGSGISQLVAAHDERVQAVVALSTWGNLATCLYDNGVRHVAAVGALLRLTGGPVEEKFDARNRALLAGFQAGTGMAAVVDWGNLRSPQSYLDLTNEKGTPTFLSSTWHEALFAPNQLVDTFEGLEVPKRLSLWIGDHTVPEGRGLVAPPARPGDVNLPVQEAYAWLDHHLKGERNGVEDWSAVSYQIMFTYRTVPVRDPESGQPLGENRIVGPALRESRAAWSDVTTGTEHLALTPGGADGADGALVPADSGAAEPSWERAFVAGVDTDATAMDGIMRTGEAEWSGNPKTYDTRKIDRTHALVWTTGPLTGPPGSTAARRVRGIPRLSLTVRSAARAVTLVARLLDVAEDDTARIITHEPLNVDGLTPGQDRDVTWRLRAAAYDIPEGHRLMLVIDSKDPLYGDVTPVWTQTVVSSSARAAAILELPLG</sequence>
<name>A0ABV5QZB7_9ACTN</name>
<dbReference type="GO" id="GO:0016787">
    <property type="term" value="F:hydrolase activity"/>
    <property type="evidence" value="ECO:0007669"/>
    <property type="project" value="UniProtKB-KW"/>
</dbReference>
<evidence type="ECO:0000313" key="4">
    <source>
        <dbReference type="Proteomes" id="UP001589716"/>
    </source>
</evidence>
<dbReference type="Pfam" id="PF02129">
    <property type="entry name" value="Peptidase_S15"/>
    <property type="match status" value="1"/>
</dbReference>
<keyword evidence="4" id="KW-1185">Reference proteome</keyword>
<evidence type="ECO:0000256" key="1">
    <source>
        <dbReference type="ARBA" id="ARBA00022801"/>
    </source>
</evidence>
<dbReference type="Pfam" id="PF08530">
    <property type="entry name" value="PepX_C"/>
    <property type="match status" value="1"/>
</dbReference>
<protein>
    <submittedName>
        <fullName evidence="3">CocE/NonD family hydrolase</fullName>
    </submittedName>
</protein>